<dbReference type="PANTHER" id="PTHR43792:SF1">
    <property type="entry name" value="N-ACETYLTRANSFERASE DOMAIN-CONTAINING PROTEIN"/>
    <property type="match status" value="1"/>
</dbReference>
<dbReference type="InterPro" id="IPR051531">
    <property type="entry name" value="N-acetyltransferase"/>
</dbReference>
<proteinExistence type="predicted"/>
<feature type="domain" description="N-acetyltransferase" evidence="1">
    <location>
        <begin position="51"/>
        <end position="190"/>
    </location>
</feature>
<accession>A0A4R6QNT6</accession>
<dbReference type="EMBL" id="SNXS01000002">
    <property type="protein sequence ID" value="TDP72656.1"/>
    <property type="molecule type" value="Genomic_DNA"/>
</dbReference>
<comment type="caution">
    <text evidence="2">The sequence shown here is derived from an EMBL/GenBank/DDBJ whole genome shotgun (WGS) entry which is preliminary data.</text>
</comment>
<dbReference type="Proteomes" id="UP000295361">
    <property type="component" value="Unassembled WGS sequence"/>
</dbReference>
<dbReference type="OrthoDB" id="9801669at2"/>
<reference evidence="2 3" key="1">
    <citation type="submission" date="2019-03" db="EMBL/GenBank/DDBJ databases">
        <title>Genomic Encyclopedia of Type Strains, Phase IV (KMG-IV): sequencing the most valuable type-strain genomes for metagenomic binning, comparative biology and taxonomic classification.</title>
        <authorList>
            <person name="Goeker M."/>
        </authorList>
    </citation>
    <scope>NUCLEOTIDE SEQUENCE [LARGE SCALE GENOMIC DNA]</scope>
    <source>
        <strain evidence="2 3">DSM 16998</strain>
    </source>
</reference>
<dbReference type="RefSeq" id="WP_133700108.1">
    <property type="nucleotide sequence ID" value="NZ_SNXS01000002.1"/>
</dbReference>
<name>A0A4R6QNT6_9BURK</name>
<keyword evidence="3" id="KW-1185">Reference proteome</keyword>
<evidence type="ECO:0000259" key="1">
    <source>
        <dbReference type="PROSITE" id="PS51186"/>
    </source>
</evidence>
<dbReference type="AlphaFoldDB" id="A0A4R6QNT6"/>
<dbReference type="InterPro" id="IPR000182">
    <property type="entry name" value="GNAT_dom"/>
</dbReference>
<dbReference type="Pfam" id="PF13302">
    <property type="entry name" value="Acetyltransf_3"/>
    <property type="match status" value="1"/>
</dbReference>
<dbReference type="InterPro" id="IPR016181">
    <property type="entry name" value="Acyl_CoA_acyltransferase"/>
</dbReference>
<dbReference type="GO" id="GO:0016747">
    <property type="term" value="F:acyltransferase activity, transferring groups other than amino-acyl groups"/>
    <property type="evidence" value="ECO:0007669"/>
    <property type="project" value="InterPro"/>
</dbReference>
<evidence type="ECO:0000313" key="2">
    <source>
        <dbReference type="EMBL" id="TDP72656.1"/>
    </source>
</evidence>
<dbReference type="SUPFAM" id="SSF55729">
    <property type="entry name" value="Acyl-CoA N-acyltransferases (Nat)"/>
    <property type="match status" value="1"/>
</dbReference>
<gene>
    <name evidence="2" type="ORF">DES47_102401</name>
</gene>
<dbReference type="PANTHER" id="PTHR43792">
    <property type="entry name" value="GNAT FAMILY, PUTATIVE (AFU_ORTHOLOGUE AFUA_3G00765)-RELATED-RELATED"/>
    <property type="match status" value="1"/>
</dbReference>
<evidence type="ECO:0000313" key="3">
    <source>
        <dbReference type="Proteomes" id="UP000295361"/>
    </source>
</evidence>
<dbReference type="InParanoid" id="A0A4R6QNT6"/>
<dbReference type="PROSITE" id="PS51186">
    <property type="entry name" value="GNAT"/>
    <property type="match status" value="1"/>
</dbReference>
<dbReference type="Gene3D" id="3.40.630.30">
    <property type="match status" value="1"/>
</dbReference>
<sequence>MGVDFIALLGAGRIAPRDCIQPVAAARLTLEPQRAEHAEAMFEVLSDPALYEYENAPPASLDALRARYRQLESRVSPNGAELWLNWVLRLADDTTIGYVQATLRPQGRAAIAYELGSAWWGRGLASEAVQAMVNELAQHYQVRHLFAVHKHQNLRSHRLLLRLGFTPCSAEEHAQRGVDADELLMQRQLTAAGQGPVTPASS</sequence>
<keyword evidence="2" id="KW-0808">Transferase</keyword>
<organism evidence="2 3">
    <name type="scientific">Roseateles toxinivorans</name>
    <dbReference type="NCBI Taxonomy" id="270368"/>
    <lineage>
        <taxon>Bacteria</taxon>
        <taxon>Pseudomonadati</taxon>
        <taxon>Pseudomonadota</taxon>
        <taxon>Betaproteobacteria</taxon>
        <taxon>Burkholderiales</taxon>
        <taxon>Sphaerotilaceae</taxon>
        <taxon>Roseateles</taxon>
    </lineage>
</organism>
<protein>
    <submittedName>
        <fullName evidence="2">RimJ/RimL family protein N-acetyltransferase</fullName>
    </submittedName>
</protein>